<reference evidence="1 2" key="1">
    <citation type="journal article" date="2023" name="Science">
        <title>Complex scaffold remodeling in plant triterpene biosynthesis.</title>
        <authorList>
            <person name="De La Pena R."/>
            <person name="Hodgson H."/>
            <person name="Liu J.C."/>
            <person name="Stephenson M.J."/>
            <person name="Martin A.C."/>
            <person name="Owen C."/>
            <person name="Harkess A."/>
            <person name="Leebens-Mack J."/>
            <person name="Jimenez L.E."/>
            <person name="Osbourn A."/>
            <person name="Sattely E.S."/>
        </authorList>
    </citation>
    <scope>NUCLEOTIDE SEQUENCE [LARGE SCALE GENOMIC DNA]</scope>
    <source>
        <strain evidence="2">cv. JPN11</strain>
        <tissue evidence="1">Leaf</tissue>
    </source>
</reference>
<sequence>MSSTPTQDRSEIAFFDLETTFPPTRSIVEFGSILVCPKRLVELDSYSTLVRPADPSLIYSLSGRSNGLTPDAVVSAPTFFDIADEVFDILHGRIWAGHNILDFDREIIREAFAEIGRPAPEPEGMIDSLELLTRKFGRRAGDMKMATLATYFGLGKQTHRSLDDVRMNLQVLKNCATILFLERSLPEILTMNSWVSRASLAEGSSGYAGFVEPDEVSISCISPCAVPSFPRSPIRKIKLLHKDVILQLFCSRLIVRFGISTKFVDDAGRPKLSFVVDSPPSLCEVLYACDTVAQIWVLDSGCGSEWRPAVTTKYGSFSDPTVRLHIPTVVDGDVVQFATDIYKKEASGNVQKLDLSEFDATEVEAMLKPGSFVDAFLSLNPYDYEQRAGIRLVTERLIIYSE</sequence>
<name>A0ACC1XNQ8_MELAZ</name>
<proteinExistence type="predicted"/>
<dbReference type="EMBL" id="CM051401">
    <property type="protein sequence ID" value="KAJ4713051.1"/>
    <property type="molecule type" value="Genomic_DNA"/>
</dbReference>
<comment type="caution">
    <text evidence="1">The sequence shown here is derived from an EMBL/GenBank/DDBJ whole genome shotgun (WGS) entry which is preliminary data.</text>
</comment>
<evidence type="ECO:0000313" key="2">
    <source>
        <dbReference type="Proteomes" id="UP001164539"/>
    </source>
</evidence>
<organism evidence="1 2">
    <name type="scientific">Melia azedarach</name>
    <name type="common">Chinaberry tree</name>
    <dbReference type="NCBI Taxonomy" id="155640"/>
    <lineage>
        <taxon>Eukaryota</taxon>
        <taxon>Viridiplantae</taxon>
        <taxon>Streptophyta</taxon>
        <taxon>Embryophyta</taxon>
        <taxon>Tracheophyta</taxon>
        <taxon>Spermatophyta</taxon>
        <taxon>Magnoliopsida</taxon>
        <taxon>eudicotyledons</taxon>
        <taxon>Gunneridae</taxon>
        <taxon>Pentapetalae</taxon>
        <taxon>rosids</taxon>
        <taxon>malvids</taxon>
        <taxon>Sapindales</taxon>
        <taxon>Meliaceae</taxon>
        <taxon>Melia</taxon>
    </lineage>
</organism>
<protein>
    <submittedName>
        <fullName evidence="1">Protein NEN1</fullName>
    </submittedName>
</protein>
<dbReference type="Proteomes" id="UP001164539">
    <property type="component" value="Chromosome 8"/>
</dbReference>
<keyword evidence="2" id="KW-1185">Reference proteome</keyword>
<evidence type="ECO:0000313" key="1">
    <source>
        <dbReference type="EMBL" id="KAJ4713051.1"/>
    </source>
</evidence>
<accession>A0ACC1XNQ8</accession>
<gene>
    <name evidence="1" type="ORF">OWV82_015199</name>
</gene>